<name>A0A9W9CGU4_9PLEO</name>
<sequence length="398" mass="43224">MRATDLLIAIGATLGFASADVVCNTEALHHAAQVIADTANKGFEKSVKALCSSRIVEGIAEIQSGSIILGLNRTCSDCNSNDCAQQFDSIIKECVTGQELGGGIAITDGITVEVSIDTSLSEASKSKALDARRVRKAKTRTKHKTKAKKAKKTKSRTKPKKTKTKPRPKKTKTKPKETKSKACPIKNKKTHGKKGSKHGLRSLIPTLFPRTGSRQSSSDECGDFDENMHTPAGWGETYFGFTEDGTMTPKKLASLAKKAWEQAHNKRPTKLLLVAALYVPKHGVYFGTIPHKGGEDKFKADCARFTALWDRFLKERKFGSASASQQLYHAEDAAMLYAFEKGAFGHGPEFPPGSMMVTYGEKNARGTPPQHVATCSVGNTNITPNCNQVLRYMGVKEG</sequence>
<evidence type="ECO:0000313" key="4">
    <source>
        <dbReference type="Proteomes" id="UP001140513"/>
    </source>
</evidence>
<evidence type="ECO:0000256" key="1">
    <source>
        <dbReference type="SAM" id="MobiDB-lite"/>
    </source>
</evidence>
<keyword evidence="2" id="KW-0732">Signal</keyword>
<feature type="region of interest" description="Disordered" evidence="1">
    <location>
        <begin position="125"/>
        <end position="200"/>
    </location>
</feature>
<gene>
    <name evidence="3" type="ORF">N0V89_001546</name>
</gene>
<protein>
    <submittedName>
        <fullName evidence="3">Uncharacterized protein</fullName>
    </submittedName>
</protein>
<dbReference type="RefSeq" id="XP_056077179.1">
    <property type="nucleotide sequence ID" value="XM_056210357.1"/>
</dbReference>
<feature type="signal peptide" evidence="2">
    <location>
        <begin position="1"/>
        <end position="19"/>
    </location>
</feature>
<proteinExistence type="predicted"/>
<feature type="chain" id="PRO_5040809164" evidence="2">
    <location>
        <begin position="20"/>
        <end position="398"/>
    </location>
</feature>
<evidence type="ECO:0000256" key="2">
    <source>
        <dbReference type="SAM" id="SignalP"/>
    </source>
</evidence>
<evidence type="ECO:0000313" key="3">
    <source>
        <dbReference type="EMBL" id="KAJ4360977.1"/>
    </source>
</evidence>
<reference evidence="3" key="1">
    <citation type="submission" date="2022-10" db="EMBL/GenBank/DDBJ databases">
        <title>Tapping the CABI collections for fungal endophytes: first genome assemblies for Collariella, Neodidymelliopsis, Ascochyta clinopodiicola, Didymella pomorum, Didymosphaeria variabile, Neocosmospora piperis and Neocucurbitaria cava.</title>
        <authorList>
            <person name="Hill R."/>
        </authorList>
    </citation>
    <scope>NUCLEOTIDE SEQUENCE</scope>
    <source>
        <strain evidence="3">IMI 356815</strain>
    </source>
</reference>
<dbReference type="OrthoDB" id="3779406at2759"/>
<dbReference type="AlphaFoldDB" id="A0A9W9CGU4"/>
<dbReference type="EMBL" id="JAPEUX010000001">
    <property type="protein sequence ID" value="KAJ4360977.1"/>
    <property type="molecule type" value="Genomic_DNA"/>
</dbReference>
<keyword evidence="4" id="KW-1185">Reference proteome</keyword>
<feature type="compositionally biased region" description="Basic residues" evidence="1">
    <location>
        <begin position="186"/>
        <end position="200"/>
    </location>
</feature>
<accession>A0A9W9CGU4</accession>
<organism evidence="3 4">
    <name type="scientific">Didymosphaeria variabile</name>
    <dbReference type="NCBI Taxonomy" id="1932322"/>
    <lineage>
        <taxon>Eukaryota</taxon>
        <taxon>Fungi</taxon>
        <taxon>Dikarya</taxon>
        <taxon>Ascomycota</taxon>
        <taxon>Pezizomycotina</taxon>
        <taxon>Dothideomycetes</taxon>
        <taxon>Pleosporomycetidae</taxon>
        <taxon>Pleosporales</taxon>
        <taxon>Massarineae</taxon>
        <taxon>Didymosphaeriaceae</taxon>
        <taxon>Didymosphaeria</taxon>
    </lineage>
</organism>
<comment type="caution">
    <text evidence="3">The sequence shown here is derived from an EMBL/GenBank/DDBJ whole genome shotgun (WGS) entry which is preliminary data.</text>
</comment>
<dbReference type="Proteomes" id="UP001140513">
    <property type="component" value="Unassembled WGS sequence"/>
</dbReference>
<dbReference type="GeneID" id="80905076"/>
<feature type="compositionally biased region" description="Basic residues" evidence="1">
    <location>
        <begin position="133"/>
        <end position="173"/>
    </location>
</feature>